<gene>
    <name evidence="2" type="ORF">NPIL_314451</name>
</gene>
<protein>
    <submittedName>
        <fullName evidence="2">Uncharacterized protein</fullName>
    </submittedName>
</protein>
<dbReference type="Proteomes" id="UP000887013">
    <property type="component" value="Unassembled WGS sequence"/>
</dbReference>
<reference evidence="2" key="1">
    <citation type="submission" date="2020-08" db="EMBL/GenBank/DDBJ databases">
        <title>Multicomponent nature underlies the extraordinary mechanical properties of spider dragline silk.</title>
        <authorList>
            <person name="Kono N."/>
            <person name="Nakamura H."/>
            <person name="Mori M."/>
            <person name="Yoshida Y."/>
            <person name="Ohtoshi R."/>
            <person name="Malay A.D."/>
            <person name="Moran D.A.P."/>
            <person name="Tomita M."/>
            <person name="Numata K."/>
            <person name="Arakawa K."/>
        </authorList>
    </citation>
    <scope>NUCLEOTIDE SEQUENCE</scope>
</reference>
<accession>A0A8X6PJN5</accession>
<evidence type="ECO:0000313" key="2">
    <source>
        <dbReference type="EMBL" id="GFT68425.1"/>
    </source>
</evidence>
<feature type="region of interest" description="Disordered" evidence="1">
    <location>
        <begin position="1"/>
        <end position="89"/>
    </location>
</feature>
<dbReference type="EMBL" id="BMAW01020490">
    <property type="protein sequence ID" value="GFT68425.1"/>
    <property type="molecule type" value="Genomic_DNA"/>
</dbReference>
<dbReference type="AlphaFoldDB" id="A0A8X6PJN5"/>
<proteinExistence type="predicted"/>
<feature type="compositionally biased region" description="Basic and acidic residues" evidence="1">
    <location>
        <begin position="23"/>
        <end position="53"/>
    </location>
</feature>
<organism evidence="2 3">
    <name type="scientific">Nephila pilipes</name>
    <name type="common">Giant wood spider</name>
    <name type="synonym">Nephila maculata</name>
    <dbReference type="NCBI Taxonomy" id="299642"/>
    <lineage>
        <taxon>Eukaryota</taxon>
        <taxon>Metazoa</taxon>
        <taxon>Ecdysozoa</taxon>
        <taxon>Arthropoda</taxon>
        <taxon>Chelicerata</taxon>
        <taxon>Arachnida</taxon>
        <taxon>Araneae</taxon>
        <taxon>Araneomorphae</taxon>
        <taxon>Entelegynae</taxon>
        <taxon>Araneoidea</taxon>
        <taxon>Nephilidae</taxon>
        <taxon>Nephila</taxon>
    </lineage>
</organism>
<sequence>MQAWLLENQREASCQDKSGTEPILRKEKGKKEEGDSKQLVEFRKNQREEELRQDGNGTQPMQEKEKNGKQGLQEDLNFRNFRRTRISEN</sequence>
<feature type="compositionally biased region" description="Basic residues" evidence="1">
    <location>
        <begin position="80"/>
        <end position="89"/>
    </location>
</feature>
<evidence type="ECO:0000256" key="1">
    <source>
        <dbReference type="SAM" id="MobiDB-lite"/>
    </source>
</evidence>
<keyword evidence="3" id="KW-1185">Reference proteome</keyword>
<evidence type="ECO:0000313" key="3">
    <source>
        <dbReference type="Proteomes" id="UP000887013"/>
    </source>
</evidence>
<comment type="caution">
    <text evidence="2">The sequence shown here is derived from an EMBL/GenBank/DDBJ whole genome shotgun (WGS) entry which is preliminary data.</text>
</comment>
<name>A0A8X6PJN5_NEPPI</name>